<evidence type="ECO:0000313" key="2">
    <source>
        <dbReference type="EMBL" id="EMI26504.1"/>
    </source>
</evidence>
<keyword evidence="1" id="KW-0472">Membrane</keyword>
<evidence type="ECO:0000256" key="1">
    <source>
        <dbReference type="SAM" id="Phobius"/>
    </source>
</evidence>
<proteinExistence type="predicted"/>
<dbReference type="PATRIC" id="fig|1263868.3.peg.3249"/>
<gene>
    <name evidence="2" type="ORF">RESH_03004</name>
</gene>
<feature type="transmembrane region" description="Helical" evidence="1">
    <location>
        <begin position="12"/>
        <end position="45"/>
    </location>
</feature>
<dbReference type="RefSeq" id="WP_008667318.1">
    <property type="nucleotide sequence ID" value="NZ_ANOF01000092.1"/>
</dbReference>
<sequence length="122" mass="12840">MRSKPAASVKELLSGLILLVGFGVAMLLLWIVAVVVLAGVLYAAMSAFTDWSVGARIGSSLIAAFLTLKVVALVGTICDLIPESWMVANKKTKPCSACGKALRTAMAQQCMHCGERSSSTEH</sequence>
<dbReference type="EMBL" id="ANOF01000092">
    <property type="protein sequence ID" value="EMI26504.1"/>
    <property type="molecule type" value="Genomic_DNA"/>
</dbReference>
<feature type="transmembrane region" description="Helical" evidence="1">
    <location>
        <begin position="57"/>
        <end position="81"/>
    </location>
</feature>
<protein>
    <submittedName>
        <fullName evidence="2">Signal peptide protein</fullName>
    </submittedName>
</protein>
<reference evidence="2 3" key="1">
    <citation type="journal article" date="2013" name="Mar. Genomics">
        <title>Expression of sulfatases in Rhodopirellula baltica and the diversity of sulfatases in the genus Rhodopirellula.</title>
        <authorList>
            <person name="Wegner C.E."/>
            <person name="Richter-Heitmann T."/>
            <person name="Klindworth A."/>
            <person name="Klockow C."/>
            <person name="Richter M."/>
            <person name="Achstetter T."/>
            <person name="Glockner F.O."/>
            <person name="Harder J."/>
        </authorList>
    </citation>
    <scope>NUCLEOTIDE SEQUENCE [LARGE SCALE GENOMIC DNA]</scope>
    <source>
        <strain evidence="2 3">SH398</strain>
    </source>
</reference>
<dbReference type="AlphaFoldDB" id="M5SJW0"/>
<dbReference type="Proteomes" id="UP000011996">
    <property type="component" value="Unassembled WGS sequence"/>
</dbReference>
<comment type="caution">
    <text evidence="2">The sequence shown here is derived from an EMBL/GenBank/DDBJ whole genome shotgun (WGS) entry which is preliminary data.</text>
</comment>
<name>M5SJW0_9BACT</name>
<organism evidence="2 3">
    <name type="scientific">Rhodopirellula europaea SH398</name>
    <dbReference type="NCBI Taxonomy" id="1263868"/>
    <lineage>
        <taxon>Bacteria</taxon>
        <taxon>Pseudomonadati</taxon>
        <taxon>Planctomycetota</taxon>
        <taxon>Planctomycetia</taxon>
        <taxon>Pirellulales</taxon>
        <taxon>Pirellulaceae</taxon>
        <taxon>Rhodopirellula</taxon>
    </lineage>
</organism>
<keyword evidence="1" id="KW-0812">Transmembrane</keyword>
<keyword evidence="1" id="KW-1133">Transmembrane helix</keyword>
<evidence type="ECO:0000313" key="3">
    <source>
        <dbReference type="Proteomes" id="UP000011996"/>
    </source>
</evidence>
<accession>M5SJW0</accession>